<gene>
    <name evidence="3" type="ORF">GCM10010991_15340</name>
</gene>
<keyword evidence="4" id="KW-1185">Reference proteome</keyword>
<evidence type="ECO:0000313" key="3">
    <source>
        <dbReference type="EMBL" id="GGO30455.1"/>
    </source>
</evidence>
<reference evidence="3 4" key="1">
    <citation type="journal article" date="2014" name="Int. J. Syst. Evol. Microbiol.">
        <title>Complete genome sequence of Corynebacterium casei LMG S-19264T (=DSM 44701T), isolated from a smear-ripened cheese.</title>
        <authorList>
            <consortium name="US DOE Joint Genome Institute (JGI-PGF)"/>
            <person name="Walter F."/>
            <person name="Albersmeier A."/>
            <person name="Kalinowski J."/>
            <person name="Ruckert C."/>
        </authorList>
    </citation>
    <scope>NUCLEOTIDE SEQUENCE [LARGE SCALE GENOMIC DNA]</scope>
    <source>
        <strain evidence="3 4">CGMCC 1.7029</strain>
    </source>
</reference>
<dbReference type="Proteomes" id="UP000598196">
    <property type="component" value="Unassembled WGS sequence"/>
</dbReference>
<comment type="caution">
    <text evidence="3">The sequence shown here is derived from an EMBL/GenBank/DDBJ whole genome shotgun (WGS) entry which is preliminary data.</text>
</comment>
<sequence length="121" mass="12865">MFDRAVCRSWQLKAAPLVAGSALTALAAFLSDAALPSRSVDPDAASGSPKVISGDAHATLTDKPQKLDLFSPLCDGKRTPRPQWRSLPHEARLTPAELMVRLILNLANGAASQRKDAGYDA</sequence>
<accession>A0A917YJ58</accession>
<dbReference type="EMBL" id="BMLP01000001">
    <property type="protein sequence ID" value="GGO30455.1"/>
    <property type="molecule type" value="Genomic_DNA"/>
</dbReference>
<proteinExistence type="predicted"/>
<feature type="region of interest" description="Disordered" evidence="1">
    <location>
        <begin position="37"/>
        <end position="58"/>
    </location>
</feature>
<evidence type="ECO:0000256" key="2">
    <source>
        <dbReference type="SAM" id="SignalP"/>
    </source>
</evidence>
<feature type="chain" id="PRO_5037057994" evidence="2">
    <location>
        <begin position="28"/>
        <end position="121"/>
    </location>
</feature>
<evidence type="ECO:0000313" key="4">
    <source>
        <dbReference type="Proteomes" id="UP000598196"/>
    </source>
</evidence>
<organism evidence="3 4">
    <name type="scientific">Gemmobacter aquaticus</name>
    <dbReference type="NCBI Taxonomy" id="490185"/>
    <lineage>
        <taxon>Bacteria</taxon>
        <taxon>Pseudomonadati</taxon>
        <taxon>Pseudomonadota</taxon>
        <taxon>Alphaproteobacteria</taxon>
        <taxon>Rhodobacterales</taxon>
        <taxon>Paracoccaceae</taxon>
        <taxon>Gemmobacter</taxon>
    </lineage>
</organism>
<feature type="signal peptide" evidence="2">
    <location>
        <begin position="1"/>
        <end position="27"/>
    </location>
</feature>
<dbReference type="AlphaFoldDB" id="A0A917YJ58"/>
<name>A0A917YJ58_9RHOB</name>
<dbReference type="RefSeq" id="WP_229704337.1">
    <property type="nucleotide sequence ID" value="NZ_BMLP01000001.1"/>
</dbReference>
<protein>
    <submittedName>
        <fullName evidence="3">Uncharacterized protein</fullName>
    </submittedName>
</protein>
<evidence type="ECO:0000256" key="1">
    <source>
        <dbReference type="SAM" id="MobiDB-lite"/>
    </source>
</evidence>
<keyword evidence="2" id="KW-0732">Signal</keyword>